<name>A0A5N6EXF8_9EURO</name>
<dbReference type="Proteomes" id="UP000326799">
    <property type="component" value="Unassembled WGS sequence"/>
</dbReference>
<accession>A0A5N6EXF8</accession>
<protein>
    <recommendedName>
        <fullName evidence="3">Aminoglycoside phosphotransferase domain-containing protein</fullName>
    </recommendedName>
</protein>
<keyword evidence="2" id="KW-1185">Reference proteome</keyword>
<sequence>MSELLKFLPNWSLLNLCVSSGKLGEGSYNKSFRLIMDNGKVVVARIPNPNARPTF</sequence>
<organism evidence="1 2">
    <name type="scientific">Aspergillus novoparasiticus</name>
    <dbReference type="NCBI Taxonomy" id="986946"/>
    <lineage>
        <taxon>Eukaryota</taxon>
        <taxon>Fungi</taxon>
        <taxon>Dikarya</taxon>
        <taxon>Ascomycota</taxon>
        <taxon>Pezizomycotina</taxon>
        <taxon>Eurotiomycetes</taxon>
        <taxon>Eurotiomycetidae</taxon>
        <taxon>Eurotiales</taxon>
        <taxon>Aspergillaceae</taxon>
        <taxon>Aspergillus</taxon>
        <taxon>Aspergillus subgen. Circumdati</taxon>
    </lineage>
</organism>
<evidence type="ECO:0008006" key="3">
    <source>
        <dbReference type="Google" id="ProtNLM"/>
    </source>
</evidence>
<dbReference type="AlphaFoldDB" id="A0A5N6EXF8"/>
<gene>
    <name evidence="1" type="ORF">BDV33DRAFT_170328</name>
</gene>
<dbReference type="EMBL" id="ML733419">
    <property type="protein sequence ID" value="KAB8221543.1"/>
    <property type="molecule type" value="Genomic_DNA"/>
</dbReference>
<evidence type="ECO:0000313" key="2">
    <source>
        <dbReference type="Proteomes" id="UP000326799"/>
    </source>
</evidence>
<proteinExistence type="predicted"/>
<evidence type="ECO:0000313" key="1">
    <source>
        <dbReference type="EMBL" id="KAB8221543.1"/>
    </source>
</evidence>
<reference evidence="1 2" key="1">
    <citation type="submission" date="2019-04" db="EMBL/GenBank/DDBJ databases">
        <title>Fungal friends and foes A comparative genomics study of 23 Aspergillus species from section Flavi.</title>
        <authorList>
            <consortium name="DOE Joint Genome Institute"/>
            <person name="Kjaerbolling I."/>
            <person name="Vesth T.C."/>
            <person name="Frisvad J.C."/>
            <person name="Nybo J.L."/>
            <person name="Theobald S."/>
            <person name="Kildgaard S."/>
            <person name="Petersen T.I."/>
            <person name="Kuo A."/>
            <person name="Sato A."/>
            <person name="Lyhne E.K."/>
            <person name="Kogle M.E."/>
            <person name="Wiebenga A."/>
            <person name="Kun R.S."/>
            <person name="Lubbers R.J."/>
            <person name="Makela M.R."/>
            <person name="Barry K."/>
            <person name="Chovatia M."/>
            <person name="Clum A."/>
            <person name="Daum C."/>
            <person name="Haridas S."/>
            <person name="He G."/>
            <person name="LaButti K."/>
            <person name="Lipzen A."/>
            <person name="Mondo S."/>
            <person name="Pangilinan J."/>
            <person name="Riley R."/>
            <person name="Salamov A."/>
            <person name="Simmons B.A."/>
            <person name="Magnuson J.K."/>
            <person name="Henrissat B."/>
            <person name="Mortensen U.H."/>
            <person name="Larsen T.O."/>
            <person name="De vries R.P."/>
            <person name="Grigoriev I.V."/>
            <person name="Machida M."/>
            <person name="Baker S.E."/>
            <person name="Andersen M.R."/>
        </authorList>
    </citation>
    <scope>NUCLEOTIDE SEQUENCE [LARGE SCALE GENOMIC DNA]</scope>
    <source>
        <strain evidence="1 2">CBS 126849</strain>
    </source>
</reference>